<evidence type="ECO:0000313" key="2">
    <source>
        <dbReference type="EMBL" id="TFK40398.1"/>
    </source>
</evidence>
<dbReference type="SMART" id="SM00220">
    <property type="entry name" value="S_TKc"/>
    <property type="match status" value="1"/>
</dbReference>
<feature type="domain" description="Protein kinase" evidence="1">
    <location>
        <begin position="51"/>
        <end position="295"/>
    </location>
</feature>
<dbReference type="InterPro" id="IPR000719">
    <property type="entry name" value="Prot_kinase_dom"/>
</dbReference>
<organism evidence="2 3">
    <name type="scientific">Crucibulum laeve</name>
    <dbReference type="NCBI Taxonomy" id="68775"/>
    <lineage>
        <taxon>Eukaryota</taxon>
        <taxon>Fungi</taxon>
        <taxon>Dikarya</taxon>
        <taxon>Basidiomycota</taxon>
        <taxon>Agaricomycotina</taxon>
        <taxon>Agaricomycetes</taxon>
        <taxon>Agaricomycetidae</taxon>
        <taxon>Agaricales</taxon>
        <taxon>Agaricineae</taxon>
        <taxon>Nidulariaceae</taxon>
        <taxon>Crucibulum</taxon>
    </lineage>
</organism>
<dbReference type="Proteomes" id="UP000308652">
    <property type="component" value="Unassembled WGS sequence"/>
</dbReference>
<dbReference type="InterPro" id="IPR051681">
    <property type="entry name" value="Ser/Thr_Kinases-Pseudokinases"/>
</dbReference>
<gene>
    <name evidence="2" type="ORF">BDQ12DRAFT_680885</name>
</gene>
<keyword evidence="2" id="KW-0808">Transferase</keyword>
<protein>
    <submittedName>
        <fullName evidence="2">Kinase-like domain-containing protein</fullName>
    </submittedName>
</protein>
<dbReference type="OrthoDB" id="1668230at2759"/>
<proteinExistence type="predicted"/>
<dbReference type="STRING" id="68775.A0A5C3M974"/>
<dbReference type="EMBL" id="ML213597">
    <property type="protein sequence ID" value="TFK40398.1"/>
    <property type="molecule type" value="Genomic_DNA"/>
</dbReference>
<dbReference type="InterPro" id="IPR008266">
    <property type="entry name" value="Tyr_kinase_AS"/>
</dbReference>
<sequence length="295" mass="32698">MTHPKPYMIPPIPVPFPWPKTASALFGKVVEESNRLESSLRRNSTASSMSLPEEPWQEEGTTSLIFRMVLKRPDPSEAEFDGKTLSNAHNIATSYLSELRVLRTVSVHPNIVRFAGIIEGVGIILEQIDGVELQSKFPTSDDLAYPSPVSKIQWATGTMDALIHLHSFHLSHSDLSPWNILITKDDQAKLIDFGRSTTLGERVFPASPPFSAPEIKYPDPSADGILADAYSYGVVLLCLDINRMLDPNDDVIQAASEPSSAWLFGDLIALYLQDHQSRSRLVSEHKSRFKSDNSG</sequence>
<dbReference type="GO" id="GO:0005524">
    <property type="term" value="F:ATP binding"/>
    <property type="evidence" value="ECO:0007669"/>
    <property type="project" value="InterPro"/>
</dbReference>
<dbReference type="SUPFAM" id="SSF56112">
    <property type="entry name" value="Protein kinase-like (PK-like)"/>
    <property type="match status" value="1"/>
</dbReference>
<dbReference type="CDD" id="cd00180">
    <property type="entry name" value="PKc"/>
    <property type="match status" value="1"/>
</dbReference>
<reference evidence="2 3" key="1">
    <citation type="journal article" date="2019" name="Nat. Ecol. Evol.">
        <title>Megaphylogeny resolves global patterns of mushroom evolution.</title>
        <authorList>
            <person name="Varga T."/>
            <person name="Krizsan K."/>
            <person name="Foldi C."/>
            <person name="Dima B."/>
            <person name="Sanchez-Garcia M."/>
            <person name="Sanchez-Ramirez S."/>
            <person name="Szollosi G.J."/>
            <person name="Szarkandi J.G."/>
            <person name="Papp V."/>
            <person name="Albert L."/>
            <person name="Andreopoulos W."/>
            <person name="Angelini C."/>
            <person name="Antonin V."/>
            <person name="Barry K.W."/>
            <person name="Bougher N.L."/>
            <person name="Buchanan P."/>
            <person name="Buyck B."/>
            <person name="Bense V."/>
            <person name="Catcheside P."/>
            <person name="Chovatia M."/>
            <person name="Cooper J."/>
            <person name="Damon W."/>
            <person name="Desjardin D."/>
            <person name="Finy P."/>
            <person name="Geml J."/>
            <person name="Haridas S."/>
            <person name="Hughes K."/>
            <person name="Justo A."/>
            <person name="Karasinski D."/>
            <person name="Kautmanova I."/>
            <person name="Kiss B."/>
            <person name="Kocsube S."/>
            <person name="Kotiranta H."/>
            <person name="LaButti K.M."/>
            <person name="Lechner B.E."/>
            <person name="Liimatainen K."/>
            <person name="Lipzen A."/>
            <person name="Lukacs Z."/>
            <person name="Mihaltcheva S."/>
            <person name="Morgado L.N."/>
            <person name="Niskanen T."/>
            <person name="Noordeloos M.E."/>
            <person name="Ohm R.A."/>
            <person name="Ortiz-Santana B."/>
            <person name="Ovrebo C."/>
            <person name="Racz N."/>
            <person name="Riley R."/>
            <person name="Savchenko A."/>
            <person name="Shiryaev A."/>
            <person name="Soop K."/>
            <person name="Spirin V."/>
            <person name="Szebenyi C."/>
            <person name="Tomsovsky M."/>
            <person name="Tulloss R.E."/>
            <person name="Uehling J."/>
            <person name="Grigoriev I.V."/>
            <person name="Vagvolgyi C."/>
            <person name="Papp T."/>
            <person name="Martin F.M."/>
            <person name="Miettinen O."/>
            <person name="Hibbett D.S."/>
            <person name="Nagy L.G."/>
        </authorList>
    </citation>
    <scope>NUCLEOTIDE SEQUENCE [LARGE SCALE GENOMIC DNA]</scope>
    <source>
        <strain evidence="2 3">CBS 166.37</strain>
    </source>
</reference>
<keyword evidence="2" id="KW-0418">Kinase</keyword>
<evidence type="ECO:0000259" key="1">
    <source>
        <dbReference type="PROSITE" id="PS50011"/>
    </source>
</evidence>
<accession>A0A5C3M974</accession>
<dbReference type="PANTHER" id="PTHR44329">
    <property type="entry name" value="SERINE/THREONINE-PROTEIN KINASE TNNI3K-RELATED"/>
    <property type="match status" value="1"/>
</dbReference>
<keyword evidence="3" id="KW-1185">Reference proteome</keyword>
<dbReference type="PROSITE" id="PS00109">
    <property type="entry name" value="PROTEIN_KINASE_TYR"/>
    <property type="match status" value="1"/>
</dbReference>
<dbReference type="PANTHER" id="PTHR44329:SF214">
    <property type="entry name" value="PROTEIN KINASE DOMAIN-CONTAINING PROTEIN"/>
    <property type="match status" value="1"/>
</dbReference>
<name>A0A5C3M974_9AGAR</name>
<dbReference type="AlphaFoldDB" id="A0A5C3M974"/>
<dbReference type="Gene3D" id="1.10.510.10">
    <property type="entry name" value="Transferase(Phosphotransferase) domain 1"/>
    <property type="match status" value="1"/>
</dbReference>
<dbReference type="GO" id="GO:0004674">
    <property type="term" value="F:protein serine/threonine kinase activity"/>
    <property type="evidence" value="ECO:0007669"/>
    <property type="project" value="TreeGrafter"/>
</dbReference>
<dbReference type="Pfam" id="PF00069">
    <property type="entry name" value="Pkinase"/>
    <property type="match status" value="1"/>
</dbReference>
<dbReference type="PROSITE" id="PS50011">
    <property type="entry name" value="PROTEIN_KINASE_DOM"/>
    <property type="match status" value="1"/>
</dbReference>
<dbReference type="InterPro" id="IPR011009">
    <property type="entry name" value="Kinase-like_dom_sf"/>
</dbReference>
<evidence type="ECO:0000313" key="3">
    <source>
        <dbReference type="Proteomes" id="UP000308652"/>
    </source>
</evidence>